<feature type="transmembrane region" description="Helical" evidence="8">
    <location>
        <begin position="161"/>
        <end position="179"/>
    </location>
</feature>
<proteinExistence type="predicted"/>
<dbReference type="STRING" id="1797737.A2196_00580"/>
<reference evidence="10 11" key="1">
    <citation type="journal article" date="2016" name="Nat. Commun.">
        <title>Thousands of microbial genomes shed light on interconnected biogeochemical processes in an aquifer system.</title>
        <authorList>
            <person name="Anantharaman K."/>
            <person name="Brown C.T."/>
            <person name="Hug L.A."/>
            <person name="Sharon I."/>
            <person name="Castelle C.J."/>
            <person name="Probst A.J."/>
            <person name="Thomas B.C."/>
            <person name="Singh A."/>
            <person name="Wilkins M.J."/>
            <person name="Karaoz U."/>
            <person name="Brodie E.L."/>
            <person name="Williams K.H."/>
            <person name="Hubbard S.S."/>
            <person name="Banfield J.F."/>
        </authorList>
    </citation>
    <scope>NUCLEOTIDE SEQUENCE [LARGE SCALE GENOMIC DNA]</scope>
</reference>
<feature type="transmembrane region" description="Helical" evidence="8">
    <location>
        <begin position="139"/>
        <end position="155"/>
    </location>
</feature>
<evidence type="ECO:0000313" key="10">
    <source>
        <dbReference type="EMBL" id="OGE01191.1"/>
    </source>
</evidence>
<dbReference type="GO" id="GO:0016763">
    <property type="term" value="F:pentosyltransferase activity"/>
    <property type="evidence" value="ECO:0007669"/>
    <property type="project" value="TreeGrafter"/>
</dbReference>
<gene>
    <name evidence="10" type="ORF">A2196_00580</name>
</gene>
<dbReference type="InterPro" id="IPR050297">
    <property type="entry name" value="LipidA_mod_glycosyltrf_83"/>
</dbReference>
<evidence type="ECO:0000259" key="9">
    <source>
        <dbReference type="Pfam" id="PF13231"/>
    </source>
</evidence>
<feature type="transmembrane region" description="Helical" evidence="8">
    <location>
        <begin position="233"/>
        <end position="253"/>
    </location>
</feature>
<feature type="transmembrane region" description="Helical" evidence="8">
    <location>
        <begin position="110"/>
        <end position="132"/>
    </location>
</feature>
<feature type="transmembrane region" description="Helical" evidence="8">
    <location>
        <begin position="330"/>
        <end position="349"/>
    </location>
</feature>
<dbReference type="InterPro" id="IPR038731">
    <property type="entry name" value="RgtA/B/C-like"/>
</dbReference>
<evidence type="ECO:0000256" key="2">
    <source>
        <dbReference type="ARBA" id="ARBA00022475"/>
    </source>
</evidence>
<protein>
    <recommendedName>
        <fullName evidence="9">Glycosyltransferase RgtA/B/C/D-like domain-containing protein</fullName>
    </recommendedName>
</protein>
<comment type="caution">
    <text evidence="10">The sequence shown here is derived from an EMBL/GenBank/DDBJ whole genome shotgun (WGS) entry which is preliminary data.</text>
</comment>
<dbReference type="EMBL" id="MFCA01000029">
    <property type="protein sequence ID" value="OGE01191.1"/>
    <property type="molecule type" value="Genomic_DNA"/>
</dbReference>
<feature type="transmembrane region" description="Helical" evidence="8">
    <location>
        <begin position="208"/>
        <end position="224"/>
    </location>
</feature>
<evidence type="ECO:0000256" key="6">
    <source>
        <dbReference type="ARBA" id="ARBA00022989"/>
    </source>
</evidence>
<evidence type="ECO:0000256" key="5">
    <source>
        <dbReference type="ARBA" id="ARBA00022692"/>
    </source>
</evidence>
<feature type="transmembrane region" description="Helical" evidence="8">
    <location>
        <begin position="186"/>
        <end position="202"/>
    </location>
</feature>
<accession>A0A1F5HAQ0</accession>
<keyword evidence="3" id="KW-0328">Glycosyltransferase</keyword>
<keyword evidence="5 8" id="KW-0812">Transmembrane</keyword>
<feature type="transmembrane region" description="Helical" evidence="8">
    <location>
        <begin position="9"/>
        <end position="27"/>
    </location>
</feature>
<dbReference type="GO" id="GO:0005886">
    <property type="term" value="C:plasma membrane"/>
    <property type="evidence" value="ECO:0007669"/>
    <property type="project" value="UniProtKB-SubCell"/>
</dbReference>
<name>A0A1F5HAQ0_9BACT</name>
<dbReference type="AlphaFoldDB" id="A0A1F5HAQ0"/>
<dbReference type="GO" id="GO:0009103">
    <property type="term" value="P:lipopolysaccharide biosynthetic process"/>
    <property type="evidence" value="ECO:0007669"/>
    <property type="project" value="UniProtKB-ARBA"/>
</dbReference>
<evidence type="ECO:0000313" key="11">
    <source>
        <dbReference type="Proteomes" id="UP000176751"/>
    </source>
</evidence>
<feature type="transmembrane region" description="Helical" evidence="8">
    <location>
        <begin position="305"/>
        <end position="323"/>
    </location>
</feature>
<evidence type="ECO:0000256" key="7">
    <source>
        <dbReference type="ARBA" id="ARBA00023136"/>
    </source>
</evidence>
<keyword evidence="4" id="KW-0808">Transferase</keyword>
<evidence type="ECO:0000256" key="1">
    <source>
        <dbReference type="ARBA" id="ARBA00004651"/>
    </source>
</evidence>
<evidence type="ECO:0000256" key="8">
    <source>
        <dbReference type="SAM" id="Phobius"/>
    </source>
</evidence>
<dbReference type="Pfam" id="PF13231">
    <property type="entry name" value="PMT_2"/>
    <property type="match status" value="1"/>
</dbReference>
<dbReference type="PANTHER" id="PTHR33908:SF11">
    <property type="entry name" value="MEMBRANE PROTEIN"/>
    <property type="match status" value="1"/>
</dbReference>
<keyword evidence="2" id="KW-1003">Cell membrane</keyword>
<sequence length="383" mass="45287">MHIPNKKDFLILVFLLLFSTIQFILILRHKSPYLSDSYFYKHIFYQFQGNSFQESRELVLNQVDFANSGQISRNIFQNKAVYSQVYDFFKKRPLYPFLAYLFNKILHNEYQAFLLPVFISYLGVVLLAFYFFSQGLNRFFAAFTASLFISFYPFLDWSTYFLTDTMGAAFWLLQLFFIYKFAKDMNPKWLYLFSFFLVISFLNREQSILMLPLLVLASLFVRVFKIGNFKKKFFRATVVSFLLTILYILVSYATNQKNVLDTLIYTMNSYGLYSNSYSNLQVINYIAQAVIDSHLVFVRELVSRHWWFVLCLFALFKVVKLLIRLKPSILDILMICSAVASYLAIFIYPVLSYRFFFPVVITVVYFASGFIHDFFKVGKVTEQ</sequence>
<evidence type="ECO:0000256" key="3">
    <source>
        <dbReference type="ARBA" id="ARBA00022676"/>
    </source>
</evidence>
<dbReference type="PANTHER" id="PTHR33908">
    <property type="entry name" value="MANNOSYLTRANSFERASE YKCB-RELATED"/>
    <property type="match status" value="1"/>
</dbReference>
<keyword evidence="7 8" id="KW-0472">Membrane</keyword>
<feature type="transmembrane region" description="Helical" evidence="8">
    <location>
        <begin position="355"/>
        <end position="375"/>
    </location>
</feature>
<organism evidence="10 11">
    <name type="scientific">Candidatus Curtissbacteria bacterium RIFOXYA1_FULL_41_14</name>
    <dbReference type="NCBI Taxonomy" id="1797737"/>
    <lineage>
        <taxon>Bacteria</taxon>
        <taxon>Candidatus Curtissiibacteriota</taxon>
    </lineage>
</organism>
<keyword evidence="6 8" id="KW-1133">Transmembrane helix</keyword>
<comment type="subcellular location">
    <subcellularLocation>
        <location evidence="1">Cell membrane</location>
        <topology evidence="1">Multi-pass membrane protein</topology>
    </subcellularLocation>
</comment>
<feature type="domain" description="Glycosyltransferase RgtA/B/C/D-like" evidence="9">
    <location>
        <begin position="92"/>
        <end position="238"/>
    </location>
</feature>
<evidence type="ECO:0000256" key="4">
    <source>
        <dbReference type="ARBA" id="ARBA00022679"/>
    </source>
</evidence>
<dbReference type="Proteomes" id="UP000176751">
    <property type="component" value="Unassembled WGS sequence"/>
</dbReference>